<dbReference type="AlphaFoldDB" id="A0A395NZN6"/>
<comment type="similarity">
    <text evidence="5">Belongs to the SAT4 family.</text>
</comment>
<evidence type="ECO:0000313" key="10">
    <source>
        <dbReference type="Proteomes" id="UP000266272"/>
    </source>
</evidence>
<name>A0A395NZN6_TRIAR</name>
<reference evidence="9 10" key="1">
    <citation type="journal article" date="2018" name="PLoS Pathog.">
        <title>Evolution of structural diversity of trichothecenes, a family of toxins produced by plant pathogenic and entomopathogenic fungi.</title>
        <authorList>
            <person name="Proctor R.H."/>
            <person name="McCormick S.P."/>
            <person name="Kim H.S."/>
            <person name="Cardoza R.E."/>
            <person name="Stanley A.M."/>
            <person name="Lindo L."/>
            <person name="Kelly A."/>
            <person name="Brown D.W."/>
            <person name="Lee T."/>
            <person name="Vaughan M.M."/>
            <person name="Alexander N.J."/>
            <person name="Busman M."/>
            <person name="Gutierrez S."/>
        </authorList>
    </citation>
    <scope>NUCLEOTIDE SEQUENCE [LARGE SCALE GENOMIC DNA]</scope>
    <source>
        <strain evidence="9 10">IBT 40837</strain>
    </source>
</reference>
<keyword evidence="2 7" id="KW-0812">Transmembrane</keyword>
<comment type="caution">
    <text evidence="9">The sequence shown here is derived from an EMBL/GenBank/DDBJ whole genome shotgun (WGS) entry which is preliminary data.</text>
</comment>
<evidence type="ECO:0000256" key="1">
    <source>
        <dbReference type="ARBA" id="ARBA00004141"/>
    </source>
</evidence>
<feature type="transmembrane region" description="Helical" evidence="7">
    <location>
        <begin position="60"/>
        <end position="83"/>
    </location>
</feature>
<feature type="compositionally biased region" description="Basic and acidic residues" evidence="6">
    <location>
        <begin position="144"/>
        <end position="156"/>
    </location>
</feature>
<proteinExistence type="inferred from homology"/>
<evidence type="ECO:0000256" key="5">
    <source>
        <dbReference type="ARBA" id="ARBA00038359"/>
    </source>
</evidence>
<evidence type="ECO:0000256" key="3">
    <source>
        <dbReference type="ARBA" id="ARBA00022989"/>
    </source>
</evidence>
<dbReference type="EMBL" id="PXOA01000042">
    <property type="protein sequence ID" value="RFU81565.1"/>
    <property type="molecule type" value="Genomic_DNA"/>
</dbReference>
<gene>
    <name evidence="9" type="ORF">TARUN_635</name>
</gene>
<evidence type="ECO:0000256" key="2">
    <source>
        <dbReference type="ARBA" id="ARBA00022692"/>
    </source>
</evidence>
<evidence type="ECO:0000256" key="4">
    <source>
        <dbReference type="ARBA" id="ARBA00023136"/>
    </source>
</evidence>
<evidence type="ECO:0000256" key="7">
    <source>
        <dbReference type="SAM" id="Phobius"/>
    </source>
</evidence>
<keyword evidence="4 7" id="KW-0472">Membrane</keyword>
<comment type="subcellular location">
    <subcellularLocation>
        <location evidence="1">Membrane</location>
        <topology evidence="1">Multi-pass membrane protein</topology>
    </subcellularLocation>
</comment>
<dbReference type="GO" id="GO:0016020">
    <property type="term" value="C:membrane"/>
    <property type="evidence" value="ECO:0007669"/>
    <property type="project" value="UniProtKB-SubCell"/>
</dbReference>
<feature type="transmembrane region" description="Helical" evidence="7">
    <location>
        <begin position="20"/>
        <end position="40"/>
    </location>
</feature>
<dbReference type="InterPro" id="IPR049326">
    <property type="entry name" value="Rhodopsin_dom_fungi"/>
</dbReference>
<sequence>MFLLPQHIIWSLQMSWRKRLGVSVVFGLGLLACVAAVFRLQVTVTYGHSTDATYRVGDLIFWAIAEMTCGFFVVCMPCLPKILQDTGILRRIKGRFGMTTGGSGVPKNSHYGNGIGSSVGKLPSTTSNAYHMLDEEGTPMGDLKGSESTEKLRQEAHTTSASRIVRTTRITVDGSPNDDNHSSSDTGSYHKSSQAAWAV</sequence>
<evidence type="ECO:0000259" key="8">
    <source>
        <dbReference type="Pfam" id="PF20684"/>
    </source>
</evidence>
<feature type="region of interest" description="Disordered" evidence="6">
    <location>
        <begin position="136"/>
        <end position="199"/>
    </location>
</feature>
<keyword evidence="3 7" id="KW-1133">Transmembrane helix</keyword>
<feature type="domain" description="Rhodopsin" evidence="8">
    <location>
        <begin position="2"/>
        <end position="84"/>
    </location>
</feature>
<dbReference type="Proteomes" id="UP000266272">
    <property type="component" value="Unassembled WGS sequence"/>
</dbReference>
<organism evidence="9 10">
    <name type="scientific">Trichoderma arundinaceum</name>
    <dbReference type="NCBI Taxonomy" id="490622"/>
    <lineage>
        <taxon>Eukaryota</taxon>
        <taxon>Fungi</taxon>
        <taxon>Dikarya</taxon>
        <taxon>Ascomycota</taxon>
        <taxon>Pezizomycotina</taxon>
        <taxon>Sordariomycetes</taxon>
        <taxon>Hypocreomycetidae</taxon>
        <taxon>Hypocreales</taxon>
        <taxon>Hypocreaceae</taxon>
        <taxon>Trichoderma</taxon>
    </lineage>
</organism>
<accession>A0A395NZN6</accession>
<evidence type="ECO:0000313" key="9">
    <source>
        <dbReference type="EMBL" id="RFU81565.1"/>
    </source>
</evidence>
<feature type="compositionally biased region" description="Polar residues" evidence="6">
    <location>
        <begin position="183"/>
        <end position="199"/>
    </location>
</feature>
<evidence type="ECO:0000256" key="6">
    <source>
        <dbReference type="SAM" id="MobiDB-lite"/>
    </source>
</evidence>
<dbReference type="OrthoDB" id="4682787at2759"/>
<keyword evidence="10" id="KW-1185">Reference proteome</keyword>
<dbReference type="PANTHER" id="PTHR33048:SF47">
    <property type="entry name" value="INTEGRAL MEMBRANE PROTEIN-RELATED"/>
    <property type="match status" value="1"/>
</dbReference>
<dbReference type="Pfam" id="PF20684">
    <property type="entry name" value="Fung_rhodopsin"/>
    <property type="match status" value="1"/>
</dbReference>
<dbReference type="PANTHER" id="PTHR33048">
    <property type="entry name" value="PTH11-LIKE INTEGRAL MEMBRANE PROTEIN (AFU_ORTHOLOGUE AFUA_5G11245)"/>
    <property type="match status" value="1"/>
</dbReference>
<protein>
    <submittedName>
        <fullName evidence="9">Integral membrane pth11</fullName>
    </submittedName>
</protein>
<dbReference type="STRING" id="490622.A0A395NZN6"/>
<dbReference type="InterPro" id="IPR052337">
    <property type="entry name" value="SAT4-like"/>
</dbReference>